<protein>
    <submittedName>
        <fullName evidence="1">Uncharacterized protein</fullName>
    </submittedName>
</protein>
<proteinExistence type="predicted"/>
<name>A0A183LV52_9TREM</name>
<keyword evidence="2" id="KW-1185">Reference proteome</keyword>
<dbReference type="Proteomes" id="UP000277204">
    <property type="component" value="Unassembled WGS sequence"/>
</dbReference>
<sequence>MTSVTAASEVVGLNIHKGKSKILRYNTAYSNRILLDGESFEDVKAFTLLKFEARELSNIQIDIKSGSSRFAPPSFSTIHEETMNFIKNTNDAFVYESKPLSISSKGNYD</sequence>
<dbReference type="EMBL" id="UZAI01003154">
    <property type="protein sequence ID" value="VDO77560.1"/>
    <property type="molecule type" value="Genomic_DNA"/>
</dbReference>
<evidence type="ECO:0000313" key="2">
    <source>
        <dbReference type="Proteomes" id="UP000277204"/>
    </source>
</evidence>
<evidence type="ECO:0000313" key="1">
    <source>
        <dbReference type="EMBL" id="VDO77560.1"/>
    </source>
</evidence>
<dbReference type="AlphaFoldDB" id="A0A183LV52"/>
<accession>A0A183LV52</accession>
<gene>
    <name evidence="1" type="ORF">SMRZ_LOCUS7677</name>
</gene>
<organism evidence="1 2">
    <name type="scientific">Schistosoma margrebowiei</name>
    <dbReference type="NCBI Taxonomy" id="48269"/>
    <lineage>
        <taxon>Eukaryota</taxon>
        <taxon>Metazoa</taxon>
        <taxon>Spiralia</taxon>
        <taxon>Lophotrochozoa</taxon>
        <taxon>Platyhelminthes</taxon>
        <taxon>Trematoda</taxon>
        <taxon>Digenea</taxon>
        <taxon>Strigeidida</taxon>
        <taxon>Schistosomatoidea</taxon>
        <taxon>Schistosomatidae</taxon>
        <taxon>Schistosoma</taxon>
    </lineage>
</organism>
<reference evidence="1 2" key="1">
    <citation type="submission" date="2018-11" db="EMBL/GenBank/DDBJ databases">
        <authorList>
            <consortium name="Pathogen Informatics"/>
        </authorList>
    </citation>
    <scope>NUCLEOTIDE SEQUENCE [LARGE SCALE GENOMIC DNA]</scope>
    <source>
        <strain evidence="1 2">Zambia</strain>
    </source>
</reference>